<dbReference type="InterPro" id="IPR007450">
    <property type="entry name" value="BamE_dom"/>
</dbReference>
<evidence type="ECO:0000256" key="1">
    <source>
        <dbReference type="ARBA" id="ARBA00022729"/>
    </source>
</evidence>
<dbReference type="PROSITE" id="PS51257">
    <property type="entry name" value="PROKAR_LIPOPROTEIN"/>
    <property type="match status" value="1"/>
</dbReference>
<sequence length="147" mass="16097">MKTRNIRRAGYVLATAAALLLQGCATSHVSRGVAADGRSAAELKFPDAQQAWRKGGTWPNTTNLRQVQPGMTKDQIIDLVGTPHFNEGLFNVVEWDFVFNFRSTGSPVTCQYKVLFDKDDLAGSTYWLPANCADMMDADATPGAARR</sequence>
<keyword evidence="2" id="KW-0472">Membrane</keyword>
<evidence type="ECO:0000256" key="2">
    <source>
        <dbReference type="ARBA" id="ARBA00023136"/>
    </source>
</evidence>
<keyword evidence="6" id="KW-1185">Reference proteome</keyword>
<protein>
    <submittedName>
        <fullName evidence="5">Outer membrane protein assembly factor BamE</fullName>
    </submittedName>
</protein>
<dbReference type="Proteomes" id="UP001385892">
    <property type="component" value="Unassembled WGS sequence"/>
</dbReference>
<keyword evidence="1 3" id="KW-0732">Signal</keyword>
<feature type="domain" description="Outer membrane protein assembly factor BamE" evidence="4">
    <location>
        <begin position="56"/>
        <end position="122"/>
    </location>
</feature>
<evidence type="ECO:0000259" key="4">
    <source>
        <dbReference type="Pfam" id="PF04355"/>
    </source>
</evidence>
<dbReference type="Pfam" id="PF04355">
    <property type="entry name" value="BamE"/>
    <property type="match status" value="1"/>
</dbReference>
<feature type="signal peptide" evidence="3">
    <location>
        <begin position="1"/>
        <end position="27"/>
    </location>
</feature>
<evidence type="ECO:0000313" key="6">
    <source>
        <dbReference type="Proteomes" id="UP001385892"/>
    </source>
</evidence>
<reference evidence="5 6" key="1">
    <citation type="submission" date="2024-03" db="EMBL/GenBank/DDBJ databases">
        <title>Novel species of the genus Variovorax.</title>
        <authorList>
            <person name="Liu Q."/>
            <person name="Xin Y.-H."/>
        </authorList>
    </citation>
    <scope>NUCLEOTIDE SEQUENCE [LARGE SCALE GENOMIC DNA]</scope>
    <source>
        <strain evidence="5 6">KACC 18900</strain>
    </source>
</reference>
<dbReference type="InterPro" id="IPR037873">
    <property type="entry name" value="BamE-like"/>
</dbReference>
<evidence type="ECO:0000313" key="5">
    <source>
        <dbReference type="EMBL" id="MEJ8846699.1"/>
    </source>
</evidence>
<dbReference type="EMBL" id="JBBKZT010000003">
    <property type="protein sequence ID" value="MEJ8846699.1"/>
    <property type="molecule type" value="Genomic_DNA"/>
</dbReference>
<name>A0ABU8WH00_9BURK</name>
<gene>
    <name evidence="5" type="ORF">WKW82_08565</name>
</gene>
<accession>A0ABU8WH00</accession>
<organism evidence="5 6">
    <name type="scientific">Variovorax rhizosphaerae</name>
    <dbReference type="NCBI Taxonomy" id="1836200"/>
    <lineage>
        <taxon>Bacteria</taxon>
        <taxon>Pseudomonadati</taxon>
        <taxon>Pseudomonadota</taxon>
        <taxon>Betaproteobacteria</taxon>
        <taxon>Burkholderiales</taxon>
        <taxon>Comamonadaceae</taxon>
        <taxon>Variovorax</taxon>
    </lineage>
</organism>
<dbReference type="Gene3D" id="3.30.1450.10">
    <property type="match status" value="1"/>
</dbReference>
<proteinExistence type="predicted"/>
<evidence type="ECO:0000256" key="3">
    <source>
        <dbReference type="SAM" id="SignalP"/>
    </source>
</evidence>
<feature type="chain" id="PRO_5046827691" evidence="3">
    <location>
        <begin position="28"/>
        <end position="147"/>
    </location>
</feature>
<dbReference type="RefSeq" id="WP_340341842.1">
    <property type="nucleotide sequence ID" value="NZ_JBBKZT010000003.1"/>
</dbReference>
<comment type="caution">
    <text evidence="5">The sequence shown here is derived from an EMBL/GenBank/DDBJ whole genome shotgun (WGS) entry which is preliminary data.</text>
</comment>